<evidence type="ECO:0000259" key="2">
    <source>
        <dbReference type="Pfam" id="PF14529"/>
    </source>
</evidence>
<organism evidence="3 4">
    <name type="scientific">Pogonomyrmex barbatus</name>
    <name type="common">red harvester ant</name>
    <dbReference type="NCBI Taxonomy" id="144034"/>
    <lineage>
        <taxon>Eukaryota</taxon>
        <taxon>Metazoa</taxon>
        <taxon>Ecdysozoa</taxon>
        <taxon>Arthropoda</taxon>
        <taxon>Hexapoda</taxon>
        <taxon>Insecta</taxon>
        <taxon>Pterygota</taxon>
        <taxon>Neoptera</taxon>
        <taxon>Endopterygota</taxon>
        <taxon>Hymenoptera</taxon>
        <taxon>Apocrita</taxon>
        <taxon>Aculeata</taxon>
        <taxon>Formicoidea</taxon>
        <taxon>Formicidae</taxon>
        <taxon>Myrmicinae</taxon>
        <taxon>Pogonomyrmex</taxon>
    </lineage>
</organism>
<evidence type="ECO:0000256" key="1">
    <source>
        <dbReference type="SAM" id="MobiDB-lite"/>
    </source>
</evidence>
<feature type="compositionally biased region" description="Basic and acidic residues" evidence="1">
    <location>
        <begin position="47"/>
        <end position="67"/>
    </location>
</feature>
<dbReference type="Proteomes" id="UP000504615">
    <property type="component" value="Unplaced"/>
</dbReference>
<sequence>MERRRKVRGGKILEQENLCGPRELAKRPGEMGGKQKKVKIRPLSKSAKADARREAGQSGEKDGRKEEEMEEENFLKMCFWNVAGLYNKDRQFWKYIERFDFVGLTETWVDETQWDKIEGILPDTFIWRCQLATKEKNKGRASGGIITGVRKGLKEEELKEDERGIQIRKIWLNNKTLKILTLYSREMKKTRDNLEKLTGSAKEERLIVGGDFNARTGTEGSFCGEEKEERIWRKSRDKLRNNEGIKLLEMIEENGWEILNGNMEGDEEGDYTFIGGKGSSVIDYVIVDSEIKDEVKSFKIGTRTESDHFPMEVEVYGERKVKEQERRKEEQWKEK</sequence>
<dbReference type="InterPro" id="IPR005135">
    <property type="entry name" value="Endo/exonuclease/phosphatase"/>
</dbReference>
<dbReference type="Gene3D" id="3.60.10.10">
    <property type="entry name" value="Endonuclease/exonuclease/phosphatase"/>
    <property type="match status" value="1"/>
</dbReference>
<feature type="non-terminal residue" evidence="4">
    <location>
        <position position="335"/>
    </location>
</feature>
<dbReference type="RefSeq" id="XP_025073109.1">
    <property type="nucleotide sequence ID" value="XM_025217324.1"/>
</dbReference>
<reference evidence="4" key="1">
    <citation type="submission" date="2025-08" db="UniProtKB">
        <authorList>
            <consortium name="RefSeq"/>
        </authorList>
    </citation>
    <scope>IDENTIFICATION</scope>
</reference>
<accession>A0A8N1S2M5</accession>
<proteinExistence type="predicted"/>
<dbReference type="OrthoDB" id="7701337at2759"/>
<dbReference type="InterPro" id="IPR036691">
    <property type="entry name" value="Endo/exonu/phosph_ase_sf"/>
</dbReference>
<feature type="region of interest" description="Disordered" evidence="1">
    <location>
        <begin position="1"/>
        <end position="67"/>
    </location>
</feature>
<gene>
    <name evidence="4" type="primary">LOC112552323</name>
</gene>
<feature type="domain" description="Endonuclease/exonuclease/phosphatase" evidence="2">
    <location>
        <begin position="182"/>
        <end position="311"/>
    </location>
</feature>
<keyword evidence="3" id="KW-1185">Reference proteome</keyword>
<evidence type="ECO:0000313" key="3">
    <source>
        <dbReference type="Proteomes" id="UP000504615"/>
    </source>
</evidence>
<name>A0A8N1S2M5_9HYME</name>
<dbReference type="AlphaFoldDB" id="A0A8N1S2M5"/>
<dbReference type="Pfam" id="PF14529">
    <property type="entry name" value="Exo_endo_phos_2"/>
    <property type="match status" value="1"/>
</dbReference>
<evidence type="ECO:0000313" key="4">
    <source>
        <dbReference type="RefSeq" id="XP_025073109.1"/>
    </source>
</evidence>
<dbReference type="GeneID" id="112552323"/>
<dbReference type="SUPFAM" id="SSF56219">
    <property type="entry name" value="DNase I-like"/>
    <property type="match status" value="1"/>
</dbReference>
<dbReference type="GO" id="GO:0003824">
    <property type="term" value="F:catalytic activity"/>
    <property type="evidence" value="ECO:0007669"/>
    <property type="project" value="InterPro"/>
</dbReference>
<protein>
    <submittedName>
        <fullName evidence="4">Uncharacterized protein LOC112552323</fullName>
    </submittedName>
</protein>